<evidence type="ECO:0000313" key="3">
    <source>
        <dbReference type="Proteomes" id="UP000008839"/>
    </source>
</evidence>
<name>A0A7U4DCQ2_ACIBC</name>
<sequence length="313" mass="35431">MRKIILLSLICFPVFAIANTSQPLNYHDKCKLRGFNLLAYDANFKEAFDSKLMKFGAMKSTDFDKDGCINENNLINGILTAEFLQNKNKFVGQHLKSFVAFDSKNKEILVVLVDEESKSYVIGDKTPNLISALKSSFGSNEYFQKVDITSPLTFTNFNENYQTNKAEKEFSDVVEKRIEENKKLYKVAAENLRKKNLKDLIHKDTKYIDQLKDGEGRKSNISVITVMDPNIDLPLSKKSISQNIYFVSVLEKIGLKNPYSFKPRSVIVKQEGALLKIGLEYTAQNSYGADVVGFGNKVLFLGSDGQYHPDPEK</sequence>
<feature type="chain" id="PRO_5030858955" evidence="1">
    <location>
        <begin position="19"/>
        <end position="313"/>
    </location>
</feature>
<evidence type="ECO:0000256" key="1">
    <source>
        <dbReference type="SAM" id="SignalP"/>
    </source>
</evidence>
<dbReference type="KEGG" id="abc:ACICU_01059"/>
<organism evidence="2 3">
    <name type="scientific">Acinetobacter baumannii (strain ACICU)</name>
    <dbReference type="NCBI Taxonomy" id="405416"/>
    <lineage>
        <taxon>Bacteria</taxon>
        <taxon>Pseudomonadati</taxon>
        <taxon>Pseudomonadota</taxon>
        <taxon>Gammaproteobacteria</taxon>
        <taxon>Moraxellales</taxon>
        <taxon>Moraxellaceae</taxon>
        <taxon>Acinetobacter</taxon>
        <taxon>Acinetobacter calcoaceticus/baumannii complex</taxon>
    </lineage>
</organism>
<accession>A0A7U4DCQ2</accession>
<reference evidence="2 3" key="1">
    <citation type="journal article" date="2008" name="Antimicrob. Agents Chemother.">
        <title>Whole-genome pyrosequencing of an epidemic multidrug-resistant Acinetobacter baumannii strain belonging to the European clone II group.</title>
        <authorList>
            <person name="Iacono M."/>
            <person name="Villa L."/>
            <person name="Fortini D."/>
            <person name="Bordoni R."/>
            <person name="Imperi F."/>
            <person name="Bonnal R.J."/>
            <person name="Sicheritz-Ponten T."/>
            <person name="De Bellis G."/>
            <person name="Visca P."/>
            <person name="Cassone A."/>
            <person name="Carattoli A."/>
        </authorList>
    </citation>
    <scope>NUCLEOTIDE SEQUENCE [LARGE SCALE GENOMIC DNA]</scope>
    <source>
        <strain evidence="2 3">ACICU</strain>
    </source>
</reference>
<gene>
    <name evidence="2" type="ordered locus">ACICU_01059</name>
</gene>
<evidence type="ECO:0000313" key="2">
    <source>
        <dbReference type="EMBL" id="ACC56371.1"/>
    </source>
</evidence>
<dbReference type="Proteomes" id="UP000008839">
    <property type="component" value="Chromosome"/>
</dbReference>
<dbReference type="EMBL" id="CP000863">
    <property type="protein sequence ID" value="ACC56371.1"/>
    <property type="molecule type" value="Genomic_DNA"/>
</dbReference>
<keyword evidence="1" id="KW-0732">Signal</keyword>
<dbReference type="AlphaFoldDB" id="A0A7U4DCQ2"/>
<protein>
    <submittedName>
        <fullName evidence="2">Uncharacterized protein</fullName>
    </submittedName>
</protein>
<dbReference type="RefSeq" id="WP_001226300.1">
    <property type="nucleotide sequence ID" value="NC_010611.1"/>
</dbReference>
<feature type="signal peptide" evidence="1">
    <location>
        <begin position="1"/>
        <end position="18"/>
    </location>
</feature>
<proteinExistence type="predicted"/>